<dbReference type="AlphaFoldDB" id="A0A2H3J852"/>
<gene>
    <name evidence="2" type="ORF">WOLCODRAFT_130875</name>
</gene>
<evidence type="ECO:0000313" key="3">
    <source>
        <dbReference type="Proteomes" id="UP000218811"/>
    </source>
</evidence>
<dbReference type="OMA" id="IAYHGIY"/>
<dbReference type="Gene3D" id="3.20.20.190">
    <property type="entry name" value="Phosphatidylinositol (PI) phosphodiesterase"/>
    <property type="match status" value="1"/>
</dbReference>
<proteinExistence type="predicted"/>
<dbReference type="Pfam" id="PF00388">
    <property type="entry name" value="PI-PLC-X"/>
    <property type="match status" value="1"/>
</dbReference>
<dbReference type="GO" id="GO:0008081">
    <property type="term" value="F:phosphoric diester hydrolase activity"/>
    <property type="evidence" value="ECO:0007669"/>
    <property type="project" value="InterPro"/>
</dbReference>
<dbReference type="PROSITE" id="PS50007">
    <property type="entry name" value="PIPLC_X_DOMAIN"/>
    <property type="match status" value="1"/>
</dbReference>
<dbReference type="Proteomes" id="UP000218811">
    <property type="component" value="Unassembled WGS sequence"/>
</dbReference>
<dbReference type="InterPro" id="IPR000909">
    <property type="entry name" value="PLipase_C_PInositol-sp_X_dom"/>
</dbReference>
<dbReference type="EMBL" id="KB467942">
    <property type="protein sequence ID" value="PCH38410.1"/>
    <property type="molecule type" value="Genomic_DNA"/>
</dbReference>
<evidence type="ECO:0000259" key="1">
    <source>
        <dbReference type="SMART" id="SM00148"/>
    </source>
</evidence>
<dbReference type="STRING" id="742152.A0A2H3J852"/>
<dbReference type="OrthoDB" id="1046782at2759"/>
<accession>A0A2H3J852</accession>
<dbReference type="SMART" id="SM00148">
    <property type="entry name" value="PLCXc"/>
    <property type="match status" value="1"/>
</dbReference>
<dbReference type="PANTHER" id="PTHR13593:SF148">
    <property type="entry name" value="PHOSPHATIDYLINOSITOL-SPECIFIC PHOSPHOLIPASE C X DOMAIN-CONTAINING PROTEIN"/>
    <property type="match status" value="1"/>
</dbReference>
<evidence type="ECO:0000313" key="2">
    <source>
        <dbReference type="EMBL" id="PCH38410.1"/>
    </source>
</evidence>
<reference evidence="2 3" key="1">
    <citation type="journal article" date="2012" name="Science">
        <title>The Paleozoic origin of enzymatic lignin decomposition reconstructed from 31 fungal genomes.</title>
        <authorList>
            <person name="Floudas D."/>
            <person name="Binder M."/>
            <person name="Riley R."/>
            <person name="Barry K."/>
            <person name="Blanchette R.A."/>
            <person name="Henrissat B."/>
            <person name="Martinez A.T."/>
            <person name="Otillar R."/>
            <person name="Spatafora J.W."/>
            <person name="Yadav J.S."/>
            <person name="Aerts A."/>
            <person name="Benoit I."/>
            <person name="Boyd A."/>
            <person name="Carlson A."/>
            <person name="Copeland A."/>
            <person name="Coutinho P.M."/>
            <person name="de Vries R.P."/>
            <person name="Ferreira P."/>
            <person name="Findley K."/>
            <person name="Foster B."/>
            <person name="Gaskell J."/>
            <person name="Glotzer D."/>
            <person name="Gorecki P."/>
            <person name="Heitman J."/>
            <person name="Hesse C."/>
            <person name="Hori C."/>
            <person name="Igarashi K."/>
            <person name="Jurgens J.A."/>
            <person name="Kallen N."/>
            <person name="Kersten P."/>
            <person name="Kohler A."/>
            <person name="Kuees U."/>
            <person name="Kumar T.K.A."/>
            <person name="Kuo A."/>
            <person name="LaButti K."/>
            <person name="Larrondo L.F."/>
            <person name="Lindquist E."/>
            <person name="Ling A."/>
            <person name="Lombard V."/>
            <person name="Lucas S."/>
            <person name="Lundell T."/>
            <person name="Martin R."/>
            <person name="McLaughlin D.J."/>
            <person name="Morgenstern I."/>
            <person name="Morin E."/>
            <person name="Murat C."/>
            <person name="Nagy L.G."/>
            <person name="Nolan M."/>
            <person name="Ohm R.A."/>
            <person name="Patyshakuliyeva A."/>
            <person name="Rokas A."/>
            <person name="Ruiz-Duenas F.J."/>
            <person name="Sabat G."/>
            <person name="Salamov A."/>
            <person name="Samejima M."/>
            <person name="Schmutz J."/>
            <person name="Slot J.C."/>
            <person name="St John F."/>
            <person name="Stenlid J."/>
            <person name="Sun H."/>
            <person name="Sun S."/>
            <person name="Syed K."/>
            <person name="Tsang A."/>
            <person name="Wiebenga A."/>
            <person name="Young D."/>
            <person name="Pisabarro A."/>
            <person name="Eastwood D.C."/>
            <person name="Martin F."/>
            <person name="Cullen D."/>
            <person name="Grigoriev I.V."/>
            <person name="Hibbett D.S."/>
        </authorList>
    </citation>
    <scope>NUCLEOTIDE SEQUENCE [LARGE SCALE GENOMIC DNA]</scope>
    <source>
        <strain evidence="2 3">MD-104</strain>
    </source>
</reference>
<dbReference type="InterPro" id="IPR017946">
    <property type="entry name" value="PLC-like_Pdiesterase_TIM-brl"/>
</dbReference>
<keyword evidence="3" id="KW-1185">Reference proteome</keyword>
<organism evidence="2 3">
    <name type="scientific">Wolfiporia cocos (strain MD-104)</name>
    <name type="common">Brown rot fungus</name>
    <dbReference type="NCBI Taxonomy" id="742152"/>
    <lineage>
        <taxon>Eukaryota</taxon>
        <taxon>Fungi</taxon>
        <taxon>Dikarya</taxon>
        <taxon>Basidiomycota</taxon>
        <taxon>Agaricomycotina</taxon>
        <taxon>Agaricomycetes</taxon>
        <taxon>Polyporales</taxon>
        <taxon>Phaeolaceae</taxon>
        <taxon>Wolfiporia</taxon>
    </lineage>
</organism>
<dbReference type="InterPro" id="IPR051057">
    <property type="entry name" value="PI-PLC_domain"/>
</dbReference>
<protein>
    <submittedName>
        <fullName evidence="2">PLC-like phosphodiesterase</fullName>
    </submittedName>
</protein>
<feature type="domain" description="Phosphatidylinositol-specific phospholipase C X" evidence="1">
    <location>
        <begin position="3"/>
        <end position="148"/>
    </location>
</feature>
<sequence length="336" mass="37446">MPDSVPLSSLLLPGTHDTMAFYGWPISQCQSLATPLAVQLQSGIRVIDIRLAVVQSRLIAYHGIYPQRASFQDILSTLHTFLTTPATCRETIVMSIKQEDYEKTSPVLFSELVHQEILRGPGGRDMWFLGNRVPRLGEVRGKVVMFSRFGGDGAGWEGGLEGMGMHPTIWPDSRKSGFTWQCKDTLVRTQDWYNIPSFLSIPEKTDLAAEILLPPADSPPFPTLAISYFSASSVPLAFPPTVARGFGWPRFGLGVEGVNGRLGSWLLRQFSGQTPAFEDEKLASRRHTVLGNITSEVRIRGWTLLDFYRDPEDSGIMPLLVECNYRGRKVGEEGWQ</sequence>
<dbReference type="GO" id="GO:0006629">
    <property type="term" value="P:lipid metabolic process"/>
    <property type="evidence" value="ECO:0007669"/>
    <property type="project" value="InterPro"/>
</dbReference>
<dbReference type="SUPFAM" id="SSF51695">
    <property type="entry name" value="PLC-like phosphodiesterases"/>
    <property type="match status" value="1"/>
</dbReference>
<name>A0A2H3J852_WOLCO</name>
<dbReference type="PANTHER" id="PTHR13593">
    <property type="match status" value="1"/>
</dbReference>